<keyword evidence="7" id="KW-1185">Reference proteome</keyword>
<keyword evidence="6" id="KW-0808">Transferase</keyword>
<dbReference type="CDD" id="cd00302">
    <property type="entry name" value="cytochrome_P450"/>
    <property type="match status" value="1"/>
</dbReference>
<dbReference type="GO" id="GO:0016705">
    <property type="term" value="F:oxidoreductase activity, acting on paired donors, with incorporation or reduction of molecular oxygen"/>
    <property type="evidence" value="ECO:0007669"/>
    <property type="project" value="InterPro"/>
</dbReference>
<reference evidence="6" key="1">
    <citation type="submission" date="2020-05" db="EMBL/GenBank/DDBJ databases">
        <title>Mycena genomes resolve the evolution of fungal bioluminescence.</title>
        <authorList>
            <person name="Tsai I.J."/>
        </authorList>
    </citation>
    <scope>NUCLEOTIDE SEQUENCE</scope>
    <source>
        <strain evidence="6">CCC161011</strain>
    </source>
</reference>
<dbReference type="GO" id="GO:0032259">
    <property type="term" value="P:methylation"/>
    <property type="evidence" value="ECO:0007669"/>
    <property type="project" value="UniProtKB-KW"/>
</dbReference>
<evidence type="ECO:0000256" key="3">
    <source>
        <dbReference type="ARBA" id="ARBA00022723"/>
    </source>
</evidence>
<proteinExistence type="inferred from homology"/>
<dbReference type="PANTHER" id="PTHR24304">
    <property type="entry name" value="CYTOCHROME P450 FAMILY 7"/>
    <property type="match status" value="1"/>
</dbReference>
<keyword evidence="2 5" id="KW-0349">Heme</keyword>
<evidence type="ECO:0000313" key="7">
    <source>
        <dbReference type="Proteomes" id="UP000620124"/>
    </source>
</evidence>
<evidence type="ECO:0000256" key="2">
    <source>
        <dbReference type="ARBA" id="ARBA00022617"/>
    </source>
</evidence>
<dbReference type="AlphaFoldDB" id="A0A8H7DDM9"/>
<evidence type="ECO:0000256" key="4">
    <source>
        <dbReference type="ARBA" id="ARBA00023004"/>
    </source>
</evidence>
<evidence type="ECO:0000256" key="1">
    <source>
        <dbReference type="ARBA" id="ARBA00010617"/>
    </source>
</evidence>
<dbReference type="GO" id="GO:0008168">
    <property type="term" value="F:methyltransferase activity"/>
    <property type="evidence" value="ECO:0007669"/>
    <property type="project" value="UniProtKB-KW"/>
</dbReference>
<dbReference type="OrthoDB" id="1055148at2759"/>
<name>A0A8H7DDM9_9AGAR</name>
<dbReference type="GO" id="GO:0008395">
    <property type="term" value="F:steroid hydroxylase activity"/>
    <property type="evidence" value="ECO:0007669"/>
    <property type="project" value="TreeGrafter"/>
</dbReference>
<dbReference type="InterPro" id="IPR050529">
    <property type="entry name" value="CYP450_sterol_14alpha_dmase"/>
</dbReference>
<evidence type="ECO:0000256" key="5">
    <source>
        <dbReference type="PIRSR" id="PIRSR602401-1"/>
    </source>
</evidence>
<dbReference type="SUPFAM" id="SSF48264">
    <property type="entry name" value="Cytochrome P450"/>
    <property type="match status" value="1"/>
</dbReference>
<evidence type="ECO:0000313" key="6">
    <source>
        <dbReference type="EMBL" id="KAF7369132.1"/>
    </source>
</evidence>
<comment type="similarity">
    <text evidence="1">Belongs to the cytochrome P450 family.</text>
</comment>
<keyword evidence="4 5" id="KW-0408">Iron</keyword>
<organism evidence="6 7">
    <name type="scientific">Mycena venus</name>
    <dbReference type="NCBI Taxonomy" id="2733690"/>
    <lineage>
        <taxon>Eukaryota</taxon>
        <taxon>Fungi</taxon>
        <taxon>Dikarya</taxon>
        <taxon>Basidiomycota</taxon>
        <taxon>Agaricomycotina</taxon>
        <taxon>Agaricomycetes</taxon>
        <taxon>Agaricomycetidae</taxon>
        <taxon>Agaricales</taxon>
        <taxon>Marasmiineae</taxon>
        <taxon>Mycenaceae</taxon>
        <taxon>Mycena</taxon>
    </lineage>
</organism>
<keyword evidence="6" id="KW-0489">Methyltransferase</keyword>
<dbReference type="GO" id="GO:0005506">
    <property type="term" value="F:iron ion binding"/>
    <property type="evidence" value="ECO:0007669"/>
    <property type="project" value="InterPro"/>
</dbReference>
<comment type="caution">
    <text evidence="6">The sequence shown here is derived from an EMBL/GenBank/DDBJ whole genome shotgun (WGS) entry which is preliminary data.</text>
</comment>
<dbReference type="Gene3D" id="1.10.630.10">
    <property type="entry name" value="Cytochrome P450"/>
    <property type="match status" value="2"/>
</dbReference>
<dbReference type="Proteomes" id="UP000620124">
    <property type="component" value="Unassembled WGS sequence"/>
</dbReference>
<dbReference type="InterPro" id="IPR001128">
    <property type="entry name" value="Cyt_P450"/>
</dbReference>
<sequence length="437" mass="49502">MEFSTTFPLILGVLLFFFARNFQNWNLWRSSRADNIPHVPGHLLFGSTEYFTRRDDFLEETFERLDSSIFRFRVLFYNIVALRGNAASTLFFNKKSLSFEAGYRLMHGMAPEPHDVKLKTYSELASPTFAKRVSTILKTEYYERIFPKILDIFEETLKRNASQSFNAFDTLKPCIVRAVLHILGSETISESPESVEKMTNIIGKLSEGDSMTNIISCLTLFLFASFVETPPTISWIMIYLSTSSEWNERANREVQGFLASHCSIRQGSSVSQYLAQIPLHAWETDLPVLDAVIDETVRLTLIGAVIRRNVGEDFNFEGSTIRHGDFLTYPLADKHLDPAQFPSPHSFNPGHHLGVDTANKFWGFGGGRHPCLGKRSAYIIIKAFLVTLLTGYDYTIVDRHGHPLLAPPTPKKNSFHTCELEAGVTAHVDLAFKVIQE</sequence>
<dbReference type="PANTHER" id="PTHR24304:SF2">
    <property type="entry name" value="24-HYDROXYCHOLESTEROL 7-ALPHA-HYDROXYLASE"/>
    <property type="match status" value="1"/>
</dbReference>
<dbReference type="InterPro" id="IPR002401">
    <property type="entry name" value="Cyt_P450_E_grp-I"/>
</dbReference>
<gene>
    <name evidence="6" type="ORF">MVEN_00240400</name>
</gene>
<protein>
    <submittedName>
        <fullName evidence="6">Putative lanosterol 14-alpha demethylase</fullName>
    </submittedName>
</protein>
<dbReference type="GO" id="GO:0020037">
    <property type="term" value="F:heme binding"/>
    <property type="evidence" value="ECO:0007669"/>
    <property type="project" value="InterPro"/>
</dbReference>
<dbReference type="Pfam" id="PF00067">
    <property type="entry name" value="p450"/>
    <property type="match status" value="1"/>
</dbReference>
<keyword evidence="3 5" id="KW-0479">Metal-binding</keyword>
<dbReference type="InterPro" id="IPR036396">
    <property type="entry name" value="Cyt_P450_sf"/>
</dbReference>
<feature type="binding site" description="axial binding residue" evidence="5">
    <location>
        <position position="371"/>
    </location>
    <ligand>
        <name>heme</name>
        <dbReference type="ChEBI" id="CHEBI:30413"/>
    </ligand>
    <ligandPart>
        <name>Fe</name>
        <dbReference type="ChEBI" id="CHEBI:18248"/>
    </ligandPart>
</feature>
<accession>A0A8H7DDM9</accession>
<comment type="cofactor">
    <cofactor evidence="5">
        <name>heme</name>
        <dbReference type="ChEBI" id="CHEBI:30413"/>
    </cofactor>
</comment>
<dbReference type="PRINTS" id="PR00463">
    <property type="entry name" value="EP450I"/>
</dbReference>
<dbReference type="EMBL" id="JACAZI010000002">
    <property type="protein sequence ID" value="KAF7369132.1"/>
    <property type="molecule type" value="Genomic_DNA"/>
</dbReference>